<comment type="caution">
    <text evidence="7">The sequence shown here is derived from an EMBL/GenBank/DDBJ whole genome shotgun (WGS) entry which is preliminary data.</text>
</comment>
<dbReference type="InterPro" id="IPR050738">
    <property type="entry name" value="Sulfatase"/>
</dbReference>
<dbReference type="Proteomes" id="UP000248882">
    <property type="component" value="Unassembled WGS sequence"/>
</dbReference>
<keyword evidence="8" id="KW-1185">Reference proteome</keyword>
<evidence type="ECO:0000256" key="4">
    <source>
        <dbReference type="ARBA" id="ARBA00022837"/>
    </source>
</evidence>
<evidence type="ECO:0000313" key="7">
    <source>
        <dbReference type="EMBL" id="PZX57885.1"/>
    </source>
</evidence>
<dbReference type="AlphaFoldDB" id="A0A2W7S4B4"/>
<dbReference type="PROSITE" id="PS51257">
    <property type="entry name" value="PROKAR_LIPOPROTEIN"/>
    <property type="match status" value="1"/>
</dbReference>
<evidence type="ECO:0000256" key="1">
    <source>
        <dbReference type="ARBA" id="ARBA00008779"/>
    </source>
</evidence>
<proteinExistence type="inferred from homology"/>
<dbReference type="Gene3D" id="3.40.720.10">
    <property type="entry name" value="Alkaline Phosphatase, subunit A"/>
    <property type="match status" value="1"/>
</dbReference>
<evidence type="ECO:0000256" key="3">
    <source>
        <dbReference type="ARBA" id="ARBA00022801"/>
    </source>
</evidence>
<dbReference type="SUPFAM" id="SSF53649">
    <property type="entry name" value="Alkaline phosphatase-like"/>
    <property type="match status" value="1"/>
</dbReference>
<dbReference type="EMBL" id="QKZT01000001">
    <property type="protein sequence ID" value="PZX57885.1"/>
    <property type="molecule type" value="Genomic_DNA"/>
</dbReference>
<comment type="similarity">
    <text evidence="1">Belongs to the sulfatase family.</text>
</comment>
<feature type="domain" description="Sulfatase N-terminal" evidence="6">
    <location>
        <begin position="42"/>
        <end position="361"/>
    </location>
</feature>
<dbReference type="InterPro" id="IPR024607">
    <property type="entry name" value="Sulfatase_CS"/>
</dbReference>
<keyword evidence="4" id="KW-0106">Calcium</keyword>
<keyword evidence="2" id="KW-0479">Metal-binding</keyword>
<name>A0A2W7S4B4_9BACT</name>
<gene>
    <name evidence="7" type="ORF">LV85_00067</name>
</gene>
<evidence type="ECO:0000259" key="6">
    <source>
        <dbReference type="Pfam" id="PF00884"/>
    </source>
</evidence>
<keyword evidence="3" id="KW-0378">Hydrolase</keyword>
<dbReference type="PANTHER" id="PTHR42693">
    <property type="entry name" value="ARYLSULFATASE FAMILY MEMBER"/>
    <property type="match status" value="1"/>
</dbReference>
<evidence type="ECO:0000256" key="5">
    <source>
        <dbReference type="SAM" id="SignalP"/>
    </source>
</evidence>
<feature type="chain" id="PRO_5015910078" evidence="5">
    <location>
        <begin position="34"/>
        <end position="478"/>
    </location>
</feature>
<accession>A0A2W7S4B4</accession>
<dbReference type="GO" id="GO:0046872">
    <property type="term" value="F:metal ion binding"/>
    <property type="evidence" value="ECO:0007669"/>
    <property type="project" value="UniProtKB-KW"/>
</dbReference>
<dbReference type="PANTHER" id="PTHR42693:SF53">
    <property type="entry name" value="ENDO-4-O-SULFATASE"/>
    <property type="match status" value="1"/>
</dbReference>
<keyword evidence="5" id="KW-0732">Signal</keyword>
<dbReference type="InterPro" id="IPR000917">
    <property type="entry name" value="Sulfatase_N"/>
</dbReference>
<dbReference type="PROSITE" id="PS00523">
    <property type="entry name" value="SULFATASE_1"/>
    <property type="match status" value="1"/>
</dbReference>
<evidence type="ECO:0000256" key="2">
    <source>
        <dbReference type="ARBA" id="ARBA00022723"/>
    </source>
</evidence>
<reference evidence="7 8" key="1">
    <citation type="submission" date="2018-06" db="EMBL/GenBank/DDBJ databases">
        <title>Genomic Encyclopedia of Archaeal and Bacterial Type Strains, Phase II (KMG-II): from individual species to whole genera.</title>
        <authorList>
            <person name="Goeker M."/>
        </authorList>
    </citation>
    <scope>NUCLEOTIDE SEQUENCE [LARGE SCALE GENOMIC DNA]</scope>
    <source>
        <strain evidence="7 8">DSM 19830</strain>
    </source>
</reference>
<dbReference type="Gene3D" id="3.30.1120.10">
    <property type="match status" value="1"/>
</dbReference>
<dbReference type="Pfam" id="PF00884">
    <property type="entry name" value="Sulfatase"/>
    <property type="match status" value="1"/>
</dbReference>
<feature type="signal peptide" evidence="5">
    <location>
        <begin position="1"/>
        <end position="33"/>
    </location>
</feature>
<protein>
    <submittedName>
        <fullName evidence="7">Arylsulfatase A-like enzyme</fullName>
    </submittedName>
</protein>
<evidence type="ECO:0000313" key="8">
    <source>
        <dbReference type="Proteomes" id="UP000248882"/>
    </source>
</evidence>
<dbReference type="PROSITE" id="PS00149">
    <property type="entry name" value="SULFATASE_2"/>
    <property type="match status" value="1"/>
</dbReference>
<sequence>MRKVLFLKFNMNNKLLALIGSVILLSSCEQEQAKTTATPSKPNVIVILSDDQGTLDLNSYGSTDLATPNLDRLAASGVRFTQFYAVAPVCSPSRAGLLTGKYNYNAGLFGNVDIPNNDPEHKDGMPTEQITMAEMFKTGGYRTATIGKWHLGHSPEKLPNGQGFDYFFGHQRGCIDNYSHFFFWAGPNLHDLYQNEKEIYRPGEFFGDLMVEEVKHFTAPTADPFFVYWAINMPHYPYQGRPSWLEHYKDLPSPRKEYAAFISTVDELVGNVLDHLEQTGQLDNTIIVFQSDHGHSTEQRAYYGGGNAGPFNGAKFSMLEGGIRVPAIISWPEGDLPQGKVRNQWAGSVDWYPTLADLTGVEVPNPAEVDGISLRDVIYDNAASGHDVMHWATGNPEVKTNSWAVRKGPWKLLGNPHDSAKKLTFTEEDKIYLVNLSQDSTESKNLKLEHPEVAAELLTLHEDWLQGVLDNRSKLSGN</sequence>
<dbReference type="RefSeq" id="WP_245942073.1">
    <property type="nucleotide sequence ID" value="NZ_QKZT01000001.1"/>
</dbReference>
<dbReference type="GO" id="GO:0004065">
    <property type="term" value="F:arylsulfatase activity"/>
    <property type="evidence" value="ECO:0007669"/>
    <property type="project" value="TreeGrafter"/>
</dbReference>
<dbReference type="InterPro" id="IPR017850">
    <property type="entry name" value="Alkaline_phosphatase_core_sf"/>
</dbReference>
<organism evidence="7 8">
    <name type="scientific">Algoriphagus chordae</name>
    <dbReference type="NCBI Taxonomy" id="237019"/>
    <lineage>
        <taxon>Bacteria</taxon>
        <taxon>Pseudomonadati</taxon>
        <taxon>Bacteroidota</taxon>
        <taxon>Cytophagia</taxon>
        <taxon>Cytophagales</taxon>
        <taxon>Cyclobacteriaceae</taxon>
        <taxon>Algoriphagus</taxon>
    </lineage>
</organism>